<comment type="caution">
    <text evidence="1">The sequence shown here is derived from an EMBL/GenBank/DDBJ whole genome shotgun (WGS) entry which is preliminary data.</text>
</comment>
<sequence>MENSSRILENTNMDKAPKASKEVKIKKTIQITQEVIEDCLSTCLG</sequence>
<organism evidence="1 2">
    <name type="scientific">Clostridium homopropionicum DSM 5847</name>
    <dbReference type="NCBI Taxonomy" id="1121318"/>
    <lineage>
        <taxon>Bacteria</taxon>
        <taxon>Bacillati</taxon>
        <taxon>Bacillota</taxon>
        <taxon>Clostridia</taxon>
        <taxon>Eubacteriales</taxon>
        <taxon>Clostridiaceae</taxon>
        <taxon>Clostridium</taxon>
    </lineage>
</organism>
<name>A0A0L6ZAE7_9CLOT</name>
<dbReference type="Proteomes" id="UP000037043">
    <property type="component" value="Unassembled WGS sequence"/>
</dbReference>
<proteinExistence type="predicted"/>
<gene>
    <name evidence="1" type="ORF">CLHOM_20320</name>
</gene>
<dbReference type="PATRIC" id="fig|1121318.3.peg.2053"/>
<keyword evidence="2" id="KW-1185">Reference proteome</keyword>
<dbReference type="AlphaFoldDB" id="A0A0L6ZAE7"/>
<accession>A0A0L6ZAE7</accession>
<dbReference type="RefSeq" id="WP_161803217.1">
    <property type="nucleotide sequence ID" value="NZ_LHUR01000022.1"/>
</dbReference>
<dbReference type="EMBL" id="LHUR01000022">
    <property type="protein sequence ID" value="KOA19942.1"/>
    <property type="molecule type" value="Genomic_DNA"/>
</dbReference>
<evidence type="ECO:0000313" key="2">
    <source>
        <dbReference type="Proteomes" id="UP000037043"/>
    </source>
</evidence>
<protein>
    <submittedName>
        <fullName evidence="1">Uncharacterized protein</fullName>
    </submittedName>
</protein>
<evidence type="ECO:0000313" key="1">
    <source>
        <dbReference type="EMBL" id="KOA19942.1"/>
    </source>
</evidence>
<reference evidence="2" key="1">
    <citation type="submission" date="2015-08" db="EMBL/GenBank/DDBJ databases">
        <title>Genome sequence of the strict anaerobe Clostridium homopropionicum LuHBu1 (DSM 5847T).</title>
        <authorList>
            <person name="Poehlein A."/>
            <person name="Beck M."/>
            <person name="Schiel-Bengelsdorf B."/>
            <person name="Bengelsdorf F.R."/>
            <person name="Daniel R."/>
            <person name="Duerre P."/>
        </authorList>
    </citation>
    <scope>NUCLEOTIDE SEQUENCE [LARGE SCALE GENOMIC DNA]</scope>
    <source>
        <strain evidence="2">DSM 5847</strain>
    </source>
</reference>